<dbReference type="Gene3D" id="6.10.250.2430">
    <property type="match status" value="1"/>
</dbReference>
<evidence type="ECO:0000256" key="5">
    <source>
        <dbReference type="ARBA" id="ARBA00023242"/>
    </source>
</evidence>
<dbReference type="Gramene" id="OMO97157">
    <property type="protein sequence ID" value="OMO97157"/>
    <property type="gene ID" value="CCACVL1_04636"/>
</dbReference>
<dbReference type="Proteomes" id="UP000188268">
    <property type="component" value="Unassembled WGS sequence"/>
</dbReference>
<dbReference type="PANTHER" id="PTHR31140:SF123">
    <property type="entry name" value="B3 DOMAIN-CONTAINING TRANSCRIPTION FACTOR NGA1"/>
    <property type="match status" value="1"/>
</dbReference>
<evidence type="ECO:0000313" key="9">
    <source>
        <dbReference type="Proteomes" id="UP000188268"/>
    </source>
</evidence>
<feature type="region of interest" description="Disordered" evidence="6">
    <location>
        <begin position="27"/>
        <end position="56"/>
    </location>
</feature>
<feature type="compositionally biased region" description="Polar residues" evidence="6">
    <location>
        <begin position="309"/>
        <end position="319"/>
    </location>
</feature>
<gene>
    <name evidence="8" type="ORF">CCACVL1_04636</name>
</gene>
<organism evidence="8 9">
    <name type="scientific">Corchorus capsularis</name>
    <name type="common">Jute</name>
    <dbReference type="NCBI Taxonomy" id="210143"/>
    <lineage>
        <taxon>Eukaryota</taxon>
        <taxon>Viridiplantae</taxon>
        <taxon>Streptophyta</taxon>
        <taxon>Embryophyta</taxon>
        <taxon>Tracheophyta</taxon>
        <taxon>Spermatophyta</taxon>
        <taxon>Magnoliopsida</taxon>
        <taxon>eudicotyledons</taxon>
        <taxon>Gunneridae</taxon>
        <taxon>Pentapetalae</taxon>
        <taxon>rosids</taxon>
        <taxon>malvids</taxon>
        <taxon>Malvales</taxon>
        <taxon>Malvaceae</taxon>
        <taxon>Grewioideae</taxon>
        <taxon>Apeibeae</taxon>
        <taxon>Corchorus</taxon>
    </lineage>
</organism>
<reference evidence="8 9" key="1">
    <citation type="submission" date="2013-09" db="EMBL/GenBank/DDBJ databases">
        <title>Corchorus capsularis genome sequencing.</title>
        <authorList>
            <person name="Alam M."/>
            <person name="Haque M.S."/>
            <person name="Islam M.S."/>
            <person name="Emdad E.M."/>
            <person name="Islam M.M."/>
            <person name="Ahmed B."/>
            <person name="Halim A."/>
            <person name="Hossen Q.M.M."/>
            <person name="Hossain M.Z."/>
            <person name="Ahmed R."/>
            <person name="Khan M.M."/>
            <person name="Islam R."/>
            <person name="Rashid M.M."/>
            <person name="Khan S.A."/>
            <person name="Rahman M.S."/>
            <person name="Alam M."/>
        </authorList>
    </citation>
    <scope>NUCLEOTIDE SEQUENCE [LARGE SCALE GENOMIC DNA]</scope>
    <source>
        <strain evidence="9">cv. CVL-1</strain>
        <tissue evidence="8">Whole seedling</tissue>
    </source>
</reference>
<protein>
    <submittedName>
        <fullName evidence="8">CCAAT-binding transcription factor, subunit B</fullName>
    </submittedName>
</protein>
<accession>A0A1R3JR38</accession>
<dbReference type="AlphaFoldDB" id="A0A1R3JR38"/>
<evidence type="ECO:0000256" key="3">
    <source>
        <dbReference type="ARBA" id="ARBA00023125"/>
    </source>
</evidence>
<dbReference type="Pfam" id="PF02362">
    <property type="entry name" value="B3"/>
    <property type="match status" value="1"/>
</dbReference>
<keyword evidence="5" id="KW-0539">Nucleus</keyword>
<dbReference type="OrthoDB" id="2020802at2759"/>
<dbReference type="SMART" id="SM01019">
    <property type="entry name" value="B3"/>
    <property type="match status" value="1"/>
</dbReference>
<dbReference type="PANTHER" id="PTHR31140">
    <property type="entry name" value="B3 DOMAIN-CONTAINING TRANSCRIPTION FACTOR ABI3"/>
    <property type="match status" value="1"/>
</dbReference>
<dbReference type="GO" id="GO:0005634">
    <property type="term" value="C:nucleus"/>
    <property type="evidence" value="ECO:0007669"/>
    <property type="project" value="UniProtKB-SubCell"/>
</dbReference>
<dbReference type="InterPro" id="IPR003340">
    <property type="entry name" value="B3_DNA-bd"/>
</dbReference>
<keyword evidence="3" id="KW-0238">DNA-binding</keyword>
<feature type="domain" description="TF-B3" evidence="7">
    <location>
        <begin position="123"/>
        <end position="225"/>
    </location>
</feature>
<dbReference type="PROSITE" id="PS51152">
    <property type="entry name" value="NFYA_HAP2_2"/>
    <property type="match status" value="1"/>
</dbReference>
<evidence type="ECO:0000259" key="7">
    <source>
        <dbReference type="PROSITE" id="PS50863"/>
    </source>
</evidence>
<name>A0A1R3JR38_COCAP</name>
<feature type="compositionally biased region" description="Polar residues" evidence="6">
    <location>
        <begin position="41"/>
        <end position="56"/>
    </location>
</feature>
<dbReference type="SUPFAM" id="SSF101936">
    <property type="entry name" value="DNA-binding pseudobarrel domain"/>
    <property type="match status" value="1"/>
</dbReference>
<dbReference type="InterPro" id="IPR015300">
    <property type="entry name" value="DNA-bd_pseudobarrel_sf"/>
</dbReference>
<feature type="region of interest" description="Disordered" evidence="6">
    <location>
        <begin position="299"/>
        <end position="319"/>
    </location>
</feature>
<comment type="caution">
    <text evidence="8">The sequence shown here is derived from an EMBL/GenBank/DDBJ whole genome shotgun (WGS) entry which is preliminary data.</text>
</comment>
<dbReference type="PROSITE" id="PS50863">
    <property type="entry name" value="B3"/>
    <property type="match status" value="1"/>
</dbReference>
<keyword evidence="2" id="KW-0805">Transcription regulation</keyword>
<sequence>MEGIIDGANMMQSTSESLLHESRHLHTMKHARGPGDRSLSTKRTNNEQNDATSNDFNINLDSAKNELASAVSGNRHELEDNEATGTVINPSGADDSMCLASDSTLELSKSCSANTAIEKEHMFDKALTPSDVGKLNRLIIPKQHAEKYFPPPNGEGILLNLEDRNGKQWRFRYSYWNTRQSYVMTKGWSRFVKDNKLVAGDIVSFHRRVGDSGKDSLFIDCRRRPDHAPDSASFHHQIQHHHFPLHRSIPWSPSLMQPPSAMAAAKRLRLFGVNMECPISELLDEDETEISCTTTEANATMVPQPPDHQFSSTPMDLDI</sequence>
<comment type="subcellular location">
    <subcellularLocation>
        <location evidence="1">Nucleus</location>
    </subcellularLocation>
</comment>
<dbReference type="GO" id="GO:0003700">
    <property type="term" value="F:DNA-binding transcription factor activity"/>
    <property type="evidence" value="ECO:0007669"/>
    <property type="project" value="InterPro"/>
</dbReference>
<dbReference type="EMBL" id="AWWV01007251">
    <property type="protein sequence ID" value="OMO97157.1"/>
    <property type="molecule type" value="Genomic_DNA"/>
</dbReference>
<dbReference type="InterPro" id="IPR044800">
    <property type="entry name" value="LEC2-like"/>
</dbReference>
<evidence type="ECO:0000256" key="4">
    <source>
        <dbReference type="ARBA" id="ARBA00023163"/>
    </source>
</evidence>
<dbReference type="STRING" id="210143.A0A1R3JR38"/>
<proteinExistence type="predicted"/>
<keyword evidence="4" id="KW-0804">Transcription</keyword>
<evidence type="ECO:0000313" key="8">
    <source>
        <dbReference type="EMBL" id="OMO97157.1"/>
    </source>
</evidence>
<keyword evidence="9" id="KW-1185">Reference proteome</keyword>
<dbReference type="InterPro" id="IPR001289">
    <property type="entry name" value="NFYA"/>
</dbReference>
<evidence type="ECO:0000256" key="1">
    <source>
        <dbReference type="ARBA" id="ARBA00004123"/>
    </source>
</evidence>
<dbReference type="GO" id="GO:0003677">
    <property type="term" value="F:DNA binding"/>
    <property type="evidence" value="ECO:0007669"/>
    <property type="project" value="UniProtKB-KW"/>
</dbReference>
<evidence type="ECO:0000256" key="6">
    <source>
        <dbReference type="SAM" id="MobiDB-lite"/>
    </source>
</evidence>
<evidence type="ECO:0000256" key="2">
    <source>
        <dbReference type="ARBA" id="ARBA00023015"/>
    </source>
</evidence>
<dbReference type="CDD" id="cd10017">
    <property type="entry name" value="B3_DNA"/>
    <property type="match status" value="1"/>
</dbReference>
<dbReference type="Gene3D" id="2.40.330.10">
    <property type="entry name" value="DNA-binding pseudobarrel domain"/>
    <property type="match status" value="1"/>
</dbReference>